<dbReference type="Proteomes" id="UP000615446">
    <property type="component" value="Unassembled WGS sequence"/>
</dbReference>
<comment type="caution">
    <text evidence="1">The sequence shown here is derived from an EMBL/GenBank/DDBJ whole genome shotgun (WGS) entry which is preliminary data.</text>
</comment>
<dbReference type="AlphaFoldDB" id="A0A8H3L4A5"/>
<evidence type="ECO:0000313" key="1">
    <source>
        <dbReference type="EMBL" id="GES79005.1"/>
    </source>
</evidence>
<organism evidence="1 2">
    <name type="scientific">Rhizophagus clarus</name>
    <dbReference type="NCBI Taxonomy" id="94130"/>
    <lineage>
        <taxon>Eukaryota</taxon>
        <taxon>Fungi</taxon>
        <taxon>Fungi incertae sedis</taxon>
        <taxon>Mucoromycota</taxon>
        <taxon>Glomeromycotina</taxon>
        <taxon>Glomeromycetes</taxon>
        <taxon>Glomerales</taxon>
        <taxon>Glomeraceae</taxon>
        <taxon>Rhizophagus</taxon>
    </lineage>
</organism>
<proteinExistence type="predicted"/>
<gene>
    <name evidence="1" type="ORF">RCL2_000631900</name>
</gene>
<sequence length="78" mass="9100">MDDPTWFTQHENINVLQLEYYSDDDEQDSLSVFDEPNVDKNILFSETSFYANQDTPFDGQLETIWADLTSRDAIISLM</sequence>
<evidence type="ECO:0000313" key="2">
    <source>
        <dbReference type="Proteomes" id="UP000615446"/>
    </source>
</evidence>
<protein>
    <submittedName>
        <fullName evidence="1">Uncharacterized protein</fullName>
    </submittedName>
</protein>
<accession>A0A8H3L4A5</accession>
<dbReference type="EMBL" id="BLAL01000043">
    <property type="protein sequence ID" value="GES79005.1"/>
    <property type="molecule type" value="Genomic_DNA"/>
</dbReference>
<name>A0A8H3L4A5_9GLOM</name>
<reference evidence="1" key="1">
    <citation type="submission" date="2019-10" db="EMBL/GenBank/DDBJ databases">
        <title>Conservation and host-specific expression of non-tandemly repeated heterogenous ribosome RNA gene in arbuscular mycorrhizal fungi.</title>
        <authorList>
            <person name="Maeda T."/>
            <person name="Kobayashi Y."/>
            <person name="Nakagawa T."/>
            <person name="Ezawa T."/>
            <person name="Yamaguchi K."/>
            <person name="Bino T."/>
            <person name="Nishimoto Y."/>
            <person name="Shigenobu S."/>
            <person name="Kawaguchi M."/>
        </authorList>
    </citation>
    <scope>NUCLEOTIDE SEQUENCE</scope>
    <source>
        <strain evidence="1">HR1</strain>
    </source>
</reference>